<evidence type="ECO:0000313" key="3">
    <source>
        <dbReference type="EMBL" id="NYD33684.1"/>
    </source>
</evidence>
<name>A0A852S0Q9_9ACTN</name>
<dbReference type="Proteomes" id="UP000582231">
    <property type="component" value="Unassembled WGS sequence"/>
</dbReference>
<evidence type="ECO:0000259" key="2">
    <source>
        <dbReference type="SMART" id="SM00327"/>
    </source>
</evidence>
<proteinExistence type="predicted"/>
<dbReference type="RefSeq" id="WP_179729691.1">
    <property type="nucleotide sequence ID" value="NZ_BAABEF010000001.1"/>
</dbReference>
<dbReference type="AlphaFoldDB" id="A0A852S0Q9"/>
<keyword evidence="4" id="KW-1185">Reference proteome</keyword>
<reference evidence="3 4" key="1">
    <citation type="submission" date="2020-07" db="EMBL/GenBank/DDBJ databases">
        <title>Sequencing the genomes of 1000 actinobacteria strains.</title>
        <authorList>
            <person name="Klenk H.-P."/>
        </authorList>
    </citation>
    <scope>NUCLEOTIDE SEQUENCE [LARGE SCALE GENOMIC DNA]</scope>
    <source>
        <strain evidence="3 4">DSM 19082</strain>
    </source>
</reference>
<dbReference type="SUPFAM" id="SSF53300">
    <property type="entry name" value="vWA-like"/>
    <property type="match status" value="1"/>
</dbReference>
<sequence>MEPGLERGLMWDTDTTGFRWPWLSLLLGALVLLLLVVWLRPWRRPSRAGASYVAHAARLQSLPRYRTLVRRQVVLGACLTLATLVACTGAVVLAGRLQQRQTMTQEDRTRDIVLCLDASGSMAEVDADVLREFRAIISGLRGERIGLTIWSGAAITVFPLTDDYTYVLEQLNAAEKAFASGDVYSDEYAVFTAGTVLDWDIQSQMGDGLASCVQRFDRNDEDRSRAIVLASDNEPIGKGIFSVPDAAAYAREKKVVVHGIAAPATAERPDAAEQFRSAVTSTGGTFSMLGADGSTKAVIDAIARLDAKPIKRPPLVQVLDRPHLGTVVVGVGLGGLVLLWVLQGVLVLRDRSGAGR</sequence>
<dbReference type="Gene3D" id="3.40.50.410">
    <property type="entry name" value="von Willebrand factor, type A domain"/>
    <property type="match status" value="1"/>
</dbReference>
<organism evidence="3 4">
    <name type="scientific">Nocardioides kongjuensis</name>
    <dbReference type="NCBI Taxonomy" id="349522"/>
    <lineage>
        <taxon>Bacteria</taxon>
        <taxon>Bacillati</taxon>
        <taxon>Actinomycetota</taxon>
        <taxon>Actinomycetes</taxon>
        <taxon>Propionibacteriales</taxon>
        <taxon>Nocardioidaceae</taxon>
        <taxon>Nocardioides</taxon>
    </lineage>
</organism>
<keyword evidence="1" id="KW-1133">Transmembrane helix</keyword>
<gene>
    <name evidence="3" type="ORF">BJ958_005230</name>
</gene>
<feature type="transmembrane region" description="Helical" evidence="1">
    <location>
        <begin position="324"/>
        <end position="348"/>
    </location>
</feature>
<keyword evidence="1" id="KW-0472">Membrane</keyword>
<evidence type="ECO:0000256" key="1">
    <source>
        <dbReference type="SAM" id="Phobius"/>
    </source>
</evidence>
<comment type="caution">
    <text evidence="3">The sequence shown here is derived from an EMBL/GenBank/DDBJ whole genome shotgun (WGS) entry which is preliminary data.</text>
</comment>
<dbReference type="InterPro" id="IPR036465">
    <property type="entry name" value="vWFA_dom_sf"/>
</dbReference>
<keyword evidence="1" id="KW-0812">Transmembrane</keyword>
<dbReference type="SMART" id="SM00327">
    <property type="entry name" value="VWA"/>
    <property type="match status" value="1"/>
</dbReference>
<feature type="transmembrane region" description="Helical" evidence="1">
    <location>
        <begin position="20"/>
        <end position="39"/>
    </location>
</feature>
<protein>
    <recommendedName>
        <fullName evidence="2">VWFA domain-containing protein</fullName>
    </recommendedName>
</protein>
<feature type="transmembrane region" description="Helical" evidence="1">
    <location>
        <begin position="73"/>
        <end position="95"/>
    </location>
</feature>
<evidence type="ECO:0000313" key="4">
    <source>
        <dbReference type="Proteomes" id="UP000582231"/>
    </source>
</evidence>
<feature type="domain" description="VWFA" evidence="2">
    <location>
        <begin position="109"/>
        <end position="294"/>
    </location>
</feature>
<accession>A0A852S0Q9</accession>
<dbReference type="InterPro" id="IPR002035">
    <property type="entry name" value="VWF_A"/>
</dbReference>
<dbReference type="EMBL" id="JACCBF010000001">
    <property type="protein sequence ID" value="NYD33684.1"/>
    <property type="molecule type" value="Genomic_DNA"/>
</dbReference>
<dbReference type="Pfam" id="PF13519">
    <property type="entry name" value="VWA_2"/>
    <property type="match status" value="1"/>
</dbReference>